<gene>
    <name evidence="3" type="ORF">VRU49_06150</name>
</gene>
<evidence type="ECO:0000256" key="1">
    <source>
        <dbReference type="SAM" id="SignalP"/>
    </source>
</evidence>
<feature type="chain" id="PRO_5046237386" evidence="1">
    <location>
        <begin position="21"/>
        <end position="202"/>
    </location>
</feature>
<evidence type="ECO:0000313" key="4">
    <source>
        <dbReference type="Proteomes" id="UP001337681"/>
    </source>
</evidence>
<evidence type="ECO:0000259" key="2">
    <source>
        <dbReference type="Pfam" id="PF18935"/>
    </source>
</evidence>
<evidence type="ECO:0000313" key="3">
    <source>
        <dbReference type="EMBL" id="MEE1885002.1"/>
    </source>
</evidence>
<dbReference type="RefSeq" id="WP_330145923.1">
    <property type="nucleotide sequence ID" value="NZ_JAZDQU010000002.1"/>
</dbReference>
<dbReference type="Proteomes" id="UP001337681">
    <property type="component" value="Unassembled WGS sequence"/>
</dbReference>
<feature type="signal peptide" evidence="1">
    <location>
        <begin position="1"/>
        <end position="20"/>
    </location>
</feature>
<feature type="domain" description="DUF5683" evidence="2">
    <location>
        <begin position="47"/>
        <end position="201"/>
    </location>
</feature>
<keyword evidence="4" id="KW-1185">Reference proteome</keyword>
<keyword evidence="1" id="KW-0732">Signal</keyword>
<name>A0ABU7H1Q9_9SPHI</name>
<dbReference type="EMBL" id="JAZDQU010000002">
    <property type="protein sequence ID" value="MEE1885002.1"/>
    <property type="molecule type" value="Genomic_DNA"/>
</dbReference>
<proteinExistence type="predicted"/>
<organism evidence="3 4">
    <name type="scientific">Pedobacter flavus</name>
    <dbReference type="NCBI Taxonomy" id="3113906"/>
    <lineage>
        <taxon>Bacteria</taxon>
        <taxon>Pseudomonadati</taxon>
        <taxon>Bacteroidota</taxon>
        <taxon>Sphingobacteriia</taxon>
        <taxon>Sphingobacteriales</taxon>
        <taxon>Sphingobacteriaceae</taxon>
        <taxon>Pedobacter</taxon>
    </lineage>
</organism>
<protein>
    <submittedName>
        <fullName evidence="3">DUF5683 domain-containing protein</fullName>
    </submittedName>
</protein>
<accession>A0ABU7H1Q9</accession>
<sequence>MNKFFVFLGVLICFFLNSSAQVTQSSRQDSSITDTVKTQPYVNKGKIAAKRAAIQSAILPGLGQLTNKVSVWSIGKVGLIYGGTAALAISYADNTKKYNLFLDELKYRQQNNNVPNPNSPYASYPTPSLITAKDVYRRNREIIIFSYVGVYAINIIDAYVSARLKYFDVGDNLSVKISPAVVIQEYYFAQQFTPALKLTLKL</sequence>
<comment type="caution">
    <text evidence="3">The sequence shown here is derived from an EMBL/GenBank/DDBJ whole genome shotgun (WGS) entry which is preliminary data.</text>
</comment>
<dbReference type="Pfam" id="PF18935">
    <property type="entry name" value="DUF5683"/>
    <property type="match status" value="1"/>
</dbReference>
<dbReference type="InterPro" id="IPR043738">
    <property type="entry name" value="DUF5683"/>
</dbReference>
<reference evidence="3 4" key="1">
    <citation type="submission" date="2024-01" db="EMBL/GenBank/DDBJ databases">
        <title>Pedobacter sp. nov., isolated from oil-contaminated soil.</title>
        <authorList>
            <person name="Le N.T.T."/>
        </authorList>
    </citation>
    <scope>NUCLEOTIDE SEQUENCE [LARGE SCALE GENOMIC DNA]</scope>
    <source>
        <strain evidence="3 4">VNH31</strain>
    </source>
</reference>